<keyword evidence="3" id="KW-1185">Reference proteome</keyword>
<name>A0A1Y1I080_KLENI</name>
<evidence type="ECO:0000313" key="3">
    <source>
        <dbReference type="Proteomes" id="UP000054558"/>
    </source>
</evidence>
<feature type="region of interest" description="Disordered" evidence="1">
    <location>
        <begin position="1"/>
        <end position="152"/>
    </location>
</feature>
<dbReference type="EMBL" id="DF237114">
    <property type="protein sequence ID" value="GAQ83853.1"/>
    <property type="molecule type" value="Genomic_DNA"/>
</dbReference>
<organism evidence="2 3">
    <name type="scientific">Klebsormidium nitens</name>
    <name type="common">Green alga</name>
    <name type="synonym">Ulothrix nitens</name>
    <dbReference type="NCBI Taxonomy" id="105231"/>
    <lineage>
        <taxon>Eukaryota</taxon>
        <taxon>Viridiplantae</taxon>
        <taxon>Streptophyta</taxon>
        <taxon>Klebsormidiophyceae</taxon>
        <taxon>Klebsormidiales</taxon>
        <taxon>Klebsormidiaceae</taxon>
        <taxon>Klebsormidium</taxon>
    </lineage>
</organism>
<protein>
    <submittedName>
        <fullName evidence="2">Uncharacterized protein</fullName>
    </submittedName>
</protein>
<evidence type="ECO:0000313" key="2">
    <source>
        <dbReference type="EMBL" id="GAQ83853.1"/>
    </source>
</evidence>
<accession>A0A1Y1I080</accession>
<feature type="compositionally biased region" description="Acidic residues" evidence="1">
    <location>
        <begin position="77"/>
        <end position="92"/>
    </location>
</feature>
<evidence type="ECO:0000256" key="1">
    <source>
        <dbReference type="SAM" id="MobiDB-lite"/>
    </source>
</evidence>
<sequence>MLVPVKRRRLQLKQARHKRNWHEEQKDGGPHAMYGSGMHELPPSMPERTAPQAAVPETPEPEAVAGPGAMSRASGDESGESEGESDSEEELETVLGREGFEVPAPGYDTSSESDDEEDRVGFEENAIVEDASDGEKEDTSESEEDDSAKRVELPAIVGFRQRRPSRKALESASISELPVAKRTKREVSRDIFDVTWAVQRGRSKRKQA</sequence>
<gene>
    <name evidence="2" type="ORF">KFL_001650050</name>
</gene>
<feature type="compositionally biased region" description="Basic residues" evidence="1">
    <location>
        <begin position="1"/>
        <end position="20"/>
    </location>
</feature>
<dbReference type="AlphaFoldDB" id="A0A1Y1I080"/>
<dbReference type="Proteomes" id="UP000054558">
    <property type="component" value="Unassembled WGS sequence"/>
</dbReference>
<reference evidence="2 3" key="1">
    <citation type="journal article" date="2014" name="Nat. Commun.">
        <title>Klebsormidium flaccidum genome reveals primary factors for plant terrestrial adaptation.</title>
        <authorList>
            <person name="Hori K."/>
            <person name="Maruyama F."/>
            <person name="Fujisawa T."/>
            <person name="Togashi T."/>
            <person name="Yamamoto N."/>
            <person name="Seo M."/>
            <person name="Sato S."/>
            <person name="Yamada T."/>
            <person name="Mori H."/>
            <person name="Tajima N."/>
            <person name="Moriyama T."/>
            <person name="Ikeuchi M."/>
            <person name="Watanabe M."/>
            <person name="Wada H."/>
            <person name="Kobayashi K."/>
            <person name="Saito M."/>
            <person name="Masuda T."/>
            <person name="Sasaki-Sekimoto Y."/>
            <person name="Mashiguchi K."/>
            <person name="Awai K."/>
            <person name="Shimojima M."/>
            <person name="Masuda S."/>
            <person name="Iwai M."/>
            <person name="Nobusawa T."/>
            <person name="Narise T."/>
            <person name="Kondo S."/>
            <person name="Saito H."/>
            <person name="Sato R."/>
            <person name="Murakawa M."/>
            <person name="Ihara Y."/>
            <person name="Oshima-Yamada Y."/>
            <person name="Ohtaka K."/>
            <person name="Satoh M."/>
            <person name="Sonobe K."/>
            <person name="Ishii M."/>
            <person name="Ohtani R."/>
            <person name="Kanamori-Sato M."/>
            <person name="Honoki R."/>
            <person name="Miyazaki D."/>
            <person name="Mochizuki H."/>
            <person name="Umetsu J."/>
            <person name="Higashi K."/>
            <person name="Shibata D."/>
            <person name="Kamiya Y."/>
            <person name="Sato N."/>
            <person name="Nakamura Y."/>
            <person name="Tabata S."/>
            <person name="Ida S."/>
            <person name="Kurokawa K."/>
            <person name="Ohta H."/>
        </authorList>
    </citation>
    <scope>NUCLEOTIDE SEQUENCE [LARGE SCALE GENOMIC DNA]</scope>
    <source>
        <strain evidence="2 3">NIES-2285</strain>
    </source>
</reference>
<proteinExistence type="predicted"/>